<dbReference type="InterPro" id="IPR035906">
    <property type="entry name" value="MetI-like_sf"/>
</dbReference>
<reference evidence="9 10" key="1">
    <citation type="submission" date="2018-05" db="EMBL/GenBank/DDBJ databases">
        <title>Genomic Encyclopedia of Type Strains, Phase IV (KMG-IV): sequencing the most valuable type-strain genomes for metagenomic binning, comparative biology and taxonomic classification.</title>
        <authorList>
            <person name="Goeker M."/>
        </authorList>
    </citation>
    <scope>NUCLEOTIDE SEQUENCE [LARGE SCALE GENOMIC DNA]</scope>
    <source>
        <strain evidence="9 10">DSM 28556</strain>
    </source>
</reference>
<evidence type="ECO:0000313" key="9">
    <source>
        <dbReference type="EMBL" id="PXW90103.1"/>
    </source>
</evidence>
<keyword evidence="10" id="KW-1185">Reference proteome</keyword>
<feature type="domain" description="ABC transmembrane type-1" evidence="8">
    <location>
        <begin position="89"/>
        <end position="299"/>
    </location>
</feature>
<keyword evidence="3" id="KW-1003">Cell membrane</keyword>
<dbReference type="PANTHER" id="PTHR30193">
    <property type="entry name" value="ABC TRANSPORTER PERMEASE PROTEIN"/>
    <property type="match status" value="1"/>
</dbReference>
<feature type="transmembrane region" description="Helical" evidence="7">
    <location>
        <begin position="176"/>
        <end position="198"/>
    </location>
</feature>
<dbReference type="InterPro" id="IPR000515">
    <property type="entry name" value="MetI-like"/>
</dbReference>
<proteinExistence type="inferred from homology"/>
<evidence type="ECO:0000256" key="2">
    <source>
        <dbReference type="ARBA" id="ARBA00022448"/>
    </source>
</evidence>
<comment type="subcellular location">
    <subcellularLocation>
        <location evidence="1 7">Cell membrane</location>
        <topology evidence="1 7">Multi-pass membrane protein</topology>
    </subcellularLocation>
</comment>
<feature type="transmembrane region" description="Helical" evidence="7">
    <location>
        <begin position="126"/>
        <end position="146"/>
    </location>
</feature>
<dbReference type="GO" id="GO:0055085">
    <property type="term" value="P:transmembrane transport"/>
    <property type="evidence" value="ECO:0007669"/>
    <property type="project" value="InterPro"/>
</dbReference>
<evidence type="ECO:0000256" key="6">
    <source>
        <dbReference type="ARBA" id="ARBA00023136"/>
    </source>
</evidence>
<evidence type="ECO:0000256" key="7">
    <source>
        <dbReference type="RuleBase" id="RU363032"/>
    </source>
</evidence>
<evidence type="ECO:0000256" key="4">
    <source>
        <dbReference type="ARBA" id="ARBA00022692"/>
    </source>
</evidence>
<comment type="similarity">
    <text evidence="7">Belongs to the binding-protein-dependent transport system permease family.</text>
</comment>
<dbReference type="PROSITE" id="PS50928">
    <property type="entry name" value="ABC_TM1"/>
    <property type="match status" value="1"/>
</dbReference>
<feature type="transmembrane region" description="Helical" evidence="7">
    <location>
        <begin position="95"/>
        <end position="114"/>
    </location>
</feature>
<keyword evidence="5 7" id="KW-1133">Transmembrane helix</keyword>
<evidence type="ECO:0000256" key="3">
    <source>
        <dbReference type="ARBA" id="ARBA00022475"/>
    </source>
</evidence>
<dbReference type="Pfam" id="PF00528">
    <property type="entry name" value="BPD_transp_1"/>
    <property type="match status" value="1"/>
</dbReference>
<protein>
    <submittedName>
        <fullName evidence="9">Carbohydrate ABC transporter membrane protein 1 (CUT1 family)</fullName>
    </submittedName>
</protein>
<name>A0A2V3W6W6_9BACI</name>
<keyword evidence="2 7" id="KW-0813">Transport</keyword>
<feature type="transmembrane region" description="Helical" evidence="7">
    <location>
        <begin position="29"/>
        <end position="52"/>
    </location>
</feature>
<dbReference type="PANTHER" id="PTHR30193:SF37">
    <property type="entry name" value="INNER MEMBRANE ABC TRANSPORTER PERMEASE PROTEIN YCJO"/>
    <property type="match status" value="1"/>
</dbReference>
<dbReference type="InterPro" id="IPR051393">
    <property type="entry name" value="ABC_transporter_permease"/>
</dbReference>
<dbReference type="Gene3D" id="1.10.3720.10">
    <property type="entry name" value="MetI-like"/>
    <property type="match status" value="1"/>
</dbReference>
<accession>A0A2V3W6W6</accession>
<organism evidence="9 10">
    <name type="scientific">Pseudogracilibacillus auburnensis</name>
    <dbReference type="NCBI Taxonomy" id="1494959"/>
    <lineage>
        <taxon>Bacteria</taxon>
        <taxon>Bacillati</taxon>
        <taxon>Bacillota</taxon>
        <taxon>Bacilli</taxon>
        <taxon>Bacillales</taxon>
        <taxon>Bacillaceae</taxon>
        <taxon>Pseudogracilibacillus</taxon>
    </lineage>
</organism>
<dbReference type="CDD" id="cd06261">
    <property type="entry name" value="TM_PBP2"/>
    <property type="match status" value="1"/>
</dbReference>
<sequence>MMSFRNLDYIGKGKSMNKQGVLKRARKGIAGYLFILFPLALLLTFNIIPMLFGFGMSFTEWNGIQPAKFIGLDNYKKIFTNDSVFNTAFLNTIKFSITSVVGGITIAFILAILIDRITRFQAFFRVSYFLPVVTPMVVVALIWTLIYQDKGLLNYILSIVGLDSVGWLTDRKIAMYSVVVTSIWQGMGFSMIIFLAALQGIPNHLYEAAKMDGANFFQQVRHVTIPGLKNTFAFLAVYGTIGGFQVFDQIYVMTGGGPVNSTQTIVYWIYSNFKQLNLGYSSALSYVFFMILLIISIIQLKIFQKNNY</sequence>
<evidence type="ECO:0000256" key="1">
    <source>
        <dbReference type="ARBA" id="ARBA00004651"/>
    </source>
</evidence>
<dbReference type="GO" id="GO:0005886">
    <property type="term" value="C:plasma membrane"/>
    <property type="evidence" value="ECO:0007669"/>
    <property type="project" value="UniProtKB-SubCell"/>
</dbReference>
<keyword evidence="6 7" id="KW-0472">Membrane</keyword>
<evidence type="ECO:0000256" key="5">
    <source>
        <dbReference type="ARBA" id="ARBA00022989"/>
    </source>
</evidence>
<dbReference type="AlphaFoldDB" id="A0A2V3W6W6"/>
<evidence type="ECO:0000259" key="8">
    <source>
        <dbReference type="PROSITE" id="PS50928"/>
    </source>
</evidence>
<dbReference type="Proteomes" id="UP000247978">
    <property type="component" value="Unassembled WGS sequence"/>
</dbReference>
<comment type="caution">
    <text evidence="9">The sequence shown here is derived from an EMBL/GenBank/DDBJ whole genome shotgun (WGS) entry which is preliminary data.</text>
</comment>
<dbReference type="SUPFAM" id="SSF161098">
    <property type="entry name" value="MetI-like"/>
    <property type="match status" value="1"/>
</dbReference>
<evidence type="ECO:0000313" key="10">
    <source>
        <dbReference type="Proteomes" id="UP000247978"/>
    </source>
</evidence>
<dbReference type="EMBL" id="QJJQ01000001">
    <property type="protein sequence ID" value="PXW90103.1"/>
    <property type="molecule type" value="Genomic_DNA"/>
</dbReference>
<feature type="transmembrane region" description="Helical" evidence="7">
    <location>
        <begin position="283"/>
        <end position="303"/>
    </location>
</feature>
<gene>
    <name evidence="9" type="ORF">DFR56_10111</name>
</gene>
<keyword evidence="4 7" id="KW-0812">Transmembrane</keyword>